<protein>
    <submittedName>
        <fullName evidence="1">Uncharacterized protein</fullName>
    </submittedName>
</protein>
<dbReference type="EMBL" id="CP058350">
    <property type="protein sequence ID" value="QLF70956.1"/>
    <property type="molecule type" value="Genomic_DNA"/>
</dbReference>
<keyword evidence="2" id="KW-1185">Reference proteome</keyword>
<dbReference type="RefSeq" id="WP_179028209.1">
    <property type="nucleotide sequence ID" value="NZ_CP058350.1"/>
</dbReference>
<name>A0ABX6QQS9_9HYPH</name>
<evidence type="ECO:0000313" key="1">
    <source>
        <dbReference type="EMBL" id="QLF70956.1"/>
    </source>
</evidence>
<evidence type="ECO:0000313" key="2">
    <source>
        <dbReference type="Proteomes" id="UP000308530"/>
    </source>
</evidence>
<organism evidence="1 2">
    <name type="scientific">Peteryoungia desertarenae</name>
    <dbReference type="NCBI Taxonomy" id="1813451"/>
    <lineage>
        <taxon>Bacteria</taxon>
        <taxon>Pseudomonadati</taxon>
        <taxon>Pseudomonadota</taxon>
        <taxon>Alphaproteobacteria</taxon>
        <taxon>Hyphomicrobiales</taxon>
        <taxon>Rhizobiaceae</taxon>
        <taxon>Peteryoungia</taxon>
    </lineage>
</organism>
<proteinExistence type="predicted"/>
<sequence>MPLNFDQLIHHPGLRDALCEQARTFIEVYERSPRLASVFATQQRWLMGHLAMALYFRSAASGTKEPVIVMARFLEQVRQHQIASVNTADSFVKEMLVYGVGTLATSHDRRNRPIIPSPQTLEGIEFWLTTYLRTLDRLDGGDRVGRFEANSQIINLLHPDIVESFVKEDIIRDPPQTFTLFTWLNNGGIVLDWLMAGVEPLQDDGTRFLTQLRSVPELAETFRLSRTHLVRKLREAETLGSLGWEGTRGRSRMWISSAFWQEYATAQIGKLRVVEQVCAKHGLSHTTPFFTGPNLTDM</sequence>
<gene>
    <name evidence="1" type="ORF">FE840_016165</name>
</gene>
<reference evidence="1 2" key="1">
    <citation type="submission" date="2020-06" db="EMBL/GenBank/DDBJ databases">
        <title>Genome sequence of Rhizobium sp strain ADMK78.</title>
        <authorList>
            <person name="Rahi P."/>
        </authorList>
    </citation>
    <scope>NUCLEOTIDE SEQUENCE [LARGE SCALE GENOMIC DNA]</scope>
    <source>
        <strain evidence="1 2">ADMK78</strain>
    </source>
</reference>
<accession>A0ABX6QQS9</accession>
<dbReference type="Proteomes" id="UP000308530">
    <property type="component" value="Chromosome"/>
</dbReference>